<evidence type="ECO:0000313" key="4">
    <source>
        <dbReference type="Proteomes" id="UP000580517"/>
    </source>
</evidence>
<proteinExistence type="predicted"/>
<dbReference type="InterPro" id="IPR002840">
    <property type="entry name" value="PMDh-S-like_dom"/>
</dbReference>
<dbReference type="Proteomes" id="UP000580517">
    <property type="component" value="Unassembled WGS sequence"/>
</dbReference>
<dbReference type="EMBL" id="JACCEW010000001">
    <property type="protein sequence ID" value="NYT36098.1"/>
    <property type="molecule type" value="Genomic_DNA"/>
</dbReference>
<dbReference type="AlphaFoldDB" id="A0A853F8G3"/>
<dbReference type="SUPFAM" id="SSF52016">
    <property type="entry name" value="LeuD/IlvD-like"/>
    <property type="match status" value="1"/>
</dbReference>
<dbReference type="RefSeq" id="WP_129968009.1">
    <property type="nucleotide sequence ID" value="NZ_JACCEW010000001.1"/>
</dbReference>
<dbReference type="Gene3D" id="3.50.30.10">
    <property type="entry name" value="Phosphohistidine domain"/>
    <property type="match status" value="1"/>
</dbReference>
<accession>A0A853F8G3</accession>
<feature type="domain" description="Phosphomevalonate dehydratase small subunit-like" evidence="2">
    <location>
        <begin position="31"/>
        <end position="104"/>
    </location>
</feature>
<protein>
    <submittedName>
        <fullName evidence="3">DUF126 domain-containing protein</fullName>
    </submittedName>
</protein>
<evidence type="ECO:0000313" key="3">
    <source>
        <dbReference type="EMBL" id="NYT36098.1"/>
    </source>
</evidence>
<comment type="caution">
    <text evidence="3">The sequence shown here is derived from an EMBL/GenBank/DDBJ whole genome shotgun (WGS) entry which is preliminary data.</text>
</comment>
<name>A0A853F8G3_9BURK</name>
<dbReference type="GO" id="GO:0016829">
    <property type="term" value="F:lyase activity"/>
    <property type="evidence" value="ECO:0007669"/>
    <property type="project" value="UniProtKB-KW"/>
</dbReference>
<dbReference type="PANTHER" id="PTHR36577:SF3">
    <property type="entry name" value="DUF521 DOMAIN PROTEIN (AFU_ORTHOLOGUE AFUA_6G00490)"/>
    <property type="match status" value="1"/>
</dbReference>
<gene>
    <name evidence="3" type="ORF">H0A68_04370</name>
</gene>
<dbReference type="Pfam" id="PF01989">
    <property type="entry name" value="AcnX_swivel_put"/>
    <property type="match status" value="1"/>
</dbReference>
<dbReference type="OrthoDB" id="8907874at2"/>
<organism evidence="3 4">
    <name type="scientific">Allopusillimonas soli</name>
    <dbReference type="NCBI Taxonomy" id="659016"/>
    <lineage>
        <taxon>Bacteria</taxon>
        <taxon>Pseudomonadati</taxon>
        <taxon>Pseudomonadota</taxon>
        <taxon>Betaproteobacteria</taxon>
        <taxon>Burkholderiales</taxon>
        <taxon>Alcaligenaceae</taxon>
        <taxon>Allopusillimonas</taxon>
    </lineage>
</organism>
<evidence type="ECO:0000256" key="1">
    <source>
        <dbReference type="ARBA" id="ARBA00023239"/>
    </source>
</evidence>
<dbReference type="InterPro" id="IPR012016">
    <property type="entry name" value="PMDh-S-like"/>
</dbReference>
<keyword evidence="4" id="KW-1185">Reference proteome</keyword>
<dbReference type="PIRSF" id="PIRSF004966">
    <property type="entry name" value="UCP004966"/>
    <property type="match status" value="1"/>
</dbReference>
<dbReference type="PANTHER" id="PTHR36577">
    <property type="entry name" value="DUF521 DOMAIN PROTEIN (AFU_ORTHOLOGUE AFUA_6G00490)"/>
    <property type="match status" value="1"/>
</dbReference>
<evidence type="ECO:0000259" key="2">
    <source>
        <dbReference type="Pfam" id="PF01989"/>
    </source>
</evidence>
<sequence>MSRTTLQGVGLADGVAQGKALICNEAVSVARIDVLTGILHEPGHPLDGVPVKGKVLVFPQGKGSSSGSYILMNLAEQGTSPEAIVIGKPDTILVAGAILAKIPLIGEIRQEDILSIPDGSLLHINGATGVIMRL</sequence>
<reference evidence="3 4" key="1">
    <citation type="submission" date="2020-07" db="EMBL/GenBank/DDBJ databases">
        <title>Taxonomic revisions and descriptions of new bacterial species based on genomic comparisons in the high-G+C-content subgroup of the family Alcaligenaceae.</title>
        <authorList>
            <person name="Szabo A."/>
            <person name="Felfoldi T."/>
        </authorList>
    </citation>
    <scope>NUCLEOTIDE SEQUENCE [LARGE SCALE GENOMIC DNA]</scope>
    <source>
        <strain evidence="3 4">DSM 25264</strain>
    </source>
</reference>
<keyword evidence="1" id="KW-0456">Lyase</keyword>